<reference evidence="2 3" key="1">
    <citation type="journal article" date="2016" name="Nat. Commun.">
        <title>Thousands of microbial genomes shed light on interconnected biogeochemical processes in an aquifer system.</title>
        <authorList>
            <person name="Anantharaman K."/>
            <person name="Brown C.T."/>
            <person name="Hug L.A."/>
            <person name="Sharon I."/>
            <person name="Castelle C.J."/>
            <person name="Probst A.J."/>
            <person name="Thomas B.C."/>
            <person name="Singh A."/>
            <person name="Wilkins M.J."/>
            <person name="Karaoz U."/>
            <person name="Brodie E.L."/>
            <person name="Williams K.H."/>
            <person name="Hubbard S.S."/>
            <person name="Banfield J.F."/>
        </authorList>
    </citation>
    <scope>NUCLEOTIDE SEQUENCE [LARGE SCALE GENOMIC DNA]</scope>
</reference>
<dbReference type="PANTHER" id="PTHR11647">
    <property type="entry name" value="HYDRANTOINASE/DIHYDROPYRIMIDINASE FAMILY MEMBER"/>
    <property type="match status" value="1"/>
</dbReference>
<dbReference type="AlphaFoldDB" id="A0A1G2HF91"/>
<organism evidence="2 3">
    <name type="scientific">Candidatus Spechtbacteria bacterium RIFCSPLOWO2_01_FULL_43_12</name>
    <dbReference type="NCBI Taxonomy" id="1802162"/>
    <lineage>
        <taxon>Bacteria</taxon>
        <taxon>Candidatus Spechtiibacteriota</taxon>
    </lineage>
</organism>
<sequence length="517" mass="57619">MLIKGGTIIDGAGRKRFEGDVRVEGGKIDAVGDLKPFSDEQIIDASGLFVVPGFVDILNHSDAYVTLFENPGQESLLRQGITTVLMGNCGSSLAPLTDGIFVNSIQKWGDISKINVNWLSLDEYIRELKRHKFGPNIATLIGHSTVRRDLVGSDPGGLNKQELEQMVMMMERSLDNGAFGVSSGLAYAHGEQADKKELLKIAKLANRHGALYSVHIRNESEDFKRSAEEILEIATDTKVNMEISHLKVVGERFWDQFAPVLDLIEKTPRVNFDIYPYTRTASVLYSFLPKWASKGGNKTLIPNIQNGETRKKLIQDMKQDPYSYGDMTIAMGNVNPTYFGRKITEIAKNQDTGPEEAVLNLITASNNRIIVFVPAMSEYNLKKAITHPKSFITSDGAGYRIEDSNRGEVMHPRYFGAMPRFLGKYIRKHELLSWEKAIEKITSGPARKAGFKNRGQINPGYFADIVVFDPAKIEDMATFENPFQYPKGIEYVLVNGKISVKRGKIGEMGGRILTAEK</sequence>
<proteinExistence type="predicted"/>
<dbReference type="Gene3D" id="2.30.40.10">
    <property type="entry name" value="Urease, subunit C, domain 1"/>
    <property type="match status" value="1"/>
</dbReference>
<gene>
    <name evidence="2" type="ORF">A2919_00935</name>
</gene>
<dbReference type="Pfam" id="PF07969">
    <property type="entry name" value="Amidohydro_3"/>
    <property type="match status" value="2"/>
</dbReference>
<dbReference type="InterPro" id="IPR023100">
    <property type="entry name" value="D-aminoacylase_insert_dom_sf"/>
</dbReference>
<evidence type="ECO:0000313" key="2">
    <source>
        <dbReference type="EMBL" id="OGZ61152.1"/>
    </source>
</evidence>
<feature type="domain" description="Amidohydrolase 3" evidence="1">
    <location>
        <begin position="411"/>
        <end position="499"/>
    </location>
</feature>
<dbReference type="SUPFAM" id="SSF51556">
    <property type="entry name" value="Metallo-dependent hydrolases"/>
    <property type="match status" value="1"/>
</dbReference>
<dbReference type="Proteomes" id="UP000178835">
    <property type="component" value="Unassembled WGS sequence"/>
</dbReference>
<dbReference type="InterPro" id="IPR032466">
    <property type="entry name" value="Metal_Hydrolase"/>
</dbReference>
<dbReference type="SUPFAM" id="SSF51338">
    <property type="entry name" value="Composite domain of metallo-dependent hydrolases"/>
    <property type="match status" value="1"/>
</dbReference>
<evidence type="ECO:0000313" key="3">
    <source>
        <dbReference type="Proteomes" id="UP000178835"/>
    </source>
</evidence>
<protein>
    <recommendedName>
        <fullName evidence="1">Amidohydrolase 3 domain-containing protein</fullName>
    </recommendedName>
</protein>
<name>A0A1G2HF91_9BACT</name>
<dbReference type="InterPro" id="IPR013108">
    <property type="entry name" value="Amidohydro_3"/>
</dbReference>
<dbReference type="InterPro" id="IPR011059">
    <property type="entry name" value="Metal-dep_hydrolase_composite"/>
</dbReference>
<dbReference type="Gene3D" id="3.20.20.140">
    <property type="entry name" value="Metal-dependent hydrolases"/>
    <property type="match status" value="1"/>
</dbReference>
<accession>A0A1G2HF91</accession>
<dbReference type="Gene3D" id="3.30.1490.130">
    <property type="entry name" value="D-aminoacylase. Domain 3"/>
    <property type="match status" value="1"/>
</dbReference>
<feature type="domain" description="Amidohydrolase 3" evidence="1">
    <location>
        <begin position="41"/>
        <end position="238"/>
    </location>
</feature>
<evidence type="ECO:0000259" key="1">
    <source>
        <dbReference type="Pfam" id="PF07969"/>
    </source>
</evidence>
<dbReference type="InterPro" id="IPR050378">
    <property type="entry name" value="Metallo-dep_Hydrolases_sf"/>
</dbReference>
<comment type="caution">
    <text evidence="2">The sequence shown here is derived from an EMBL/GenBank/DDBJ whole genome shotgun (WGS) entry which is preliminary data.</text>
</comment>
<dbReference type="PANTHER" id="PTHR11647:SF1">
    <property type="entry name" value="COLLAPSIN RESPONSE MEDIATOR PROTEIN"/>
    <property type="match status" value="1"/>
</dbReference>
<dbReference type="GO" id="GO:0016811">
    <property type="term" value="F:hydrolase activity, acting on carbon-nitrogen (but not peptide) bonds, in linear amides"/>
    <property type="evidence" value="ECO:0007669"/>
    <property type="project" value="InterPro"/>
</dbReference>
<dbReference type="EMBL" id="MHOH01000005">
    <property type="protein sequence ID" value="OGZ61152.1"/>
    <property type="molecule type" value="Genomic_DNA"/>
</dbReference>